<proteinExistence type="predicted"/>
<feature type="signal peptide" evidence="2">
    <location>
        <begin position="1"/>
        <end position="20"/>
    </location>
</feature>
<dbReference type="Proteomes" id="UP000214646">
    <property type="component" value="Unassembled WGS sequence"/>
</dbReference>
<protein>
    <submittedName>
        <fullName evidence="4">Putative serine proteinase, subtilase family</fullName>
    </submittedName>
</protein>
<keyword evidence="5" id="KW-1185">Reference proteome</keyword>
<dbReference type="Pfam" id="PF04151">
    <property type="entry name" value="PPC"/>
    <property type="match status" value="1"/>
</dbReference>
<evidence type="ECO:0000256" key="1">
    <source>
        <dbReference type="SAM" id="MobiDB-lite"/>
    </source>
</evidence>
<feature type="region of interest" description="Disordered" evidence="1">
    <location>
        <begin position="520"/>
        <end position="540"/>
    </location>
</feature>
<evidence type="ECO:0000259" key="3">
    <source>
        <dbReference type="Pfam" id="PF04151"/>
    </source>
</evidence>
<keyword evidence="2" id="KW-0732">Signal</keyword>
<dbReference type="AlphaFoldDB" id="A0A225ECV6"/>
<evidence type="ECO:0000313" key="5">
    <source>
        <dbReference type="Proteomes" id="UP000214646"/>
    </source>
</evidence>
<evidence type="ECO:0000256" key="2">
    <source>
        <dbReference type="SAM" id="SignalP"/>
    </source>
</evidence>
<dbReference type="EMBL" id="NIDE01000001">
    <property type="protein sequence ID" value="OWK47179.1"/>
    <property type="molecule type" value="Genomic_DNA"/>
</dbReference>
<feature type="domain" description="Peptidase C-terminal archaeal/bacterial" evidence="3">
    <location>
        <begin position="139"/>
        <end position="209"/>
    </location>
</feature>
<reference evidence="5" key="1">
    <citation type="submission" date="2017-06" db="EMBL/GenBank/DDBJ databases">
        <title>Genome analysis of Fimbriiglobus ruber SP5, the first member of the order Planctomycetales with confirmed chitinolytic capability.</title>
        <authorList>
            <person name="Ravin N.V."/>
            <person name="Rakitin A.L."/>
            <person name="Ivanova A.A."/>
            <person name="Beletsky A.V."/>
            <person name="Kulichevskaya I.S."/>
            <person name="Mardanov A.V."/>
            <person name="Dedysh S.N."/>
        </authorList>
    </citation>
    <scope>NUCLEOTIDE SEQUENCE [LARGE SCALE GENOMIC DNA]</scope>
    <source>
        <strain evidence="5">SP5</strain>
    </source>
</reference>
<dbReference type="Gene3D" id="2.60.120.380">
    <property type="match status" value="2"/>
</dbReference>
<accession>A0A225ECV6</accession>
<gene>
    <name evidence="4" type="ORF">FRUB_00878</name>
</gene>
<comment type="caution">
    <text evidence="4">The sequence shown here is derived from an EMBL/GenBank/DDBJ whole genome shotgun (WGS) entry which is preliminary data.</text>
</comment>
<evidence type="ECO:0000313" key="4">
    <source>
        <dbReference type="EMBL" id="OWK47179.1"/>
    </source>
</evidence>
<organism evidence="4 5">
    <name type="scientific">Fimbriiglobus ruber</name>
    <dbReference type="NCBI Taxonomy" id="1908690"/>
    <lineage>
        <taxon>Bacteria</taxon>
        <taxon>Pseudomonadati</taxon>
        <taxon>Planctomycetota</taxon>
        <taxon>Planctomycetia</taxon>
        <taxon>Gemmatales</taxon>
        <taxon>Gemmataceae</taxon>
        <taxon>Fimbriiglobus</taxon>
    </lineage>
</organism>
<name>A0A225ECV6_9BACT</name>
<dbReference type="InterPro" id="IPR007280">
    <property type="entry name" value="Peptidase_C_arc/bac"/>
</dbReference>
<dbReference type="OrthoDB" id="235850at2"/>
<feature type="chain" id="PRO_5012804704" evidence="2">
    <location>
        <begin position="21"/>
        <end position="540"/>
    </location>
</feature>
<sequence>MKSVWLTGFVLLALCGEVHAAPSLTYFFPTGAQRGTTTEVTAAGAFDKWPVKVWVSGKGVAATAGKEKGKLSFVVAADAVPGMYWVRVYDETGASGLRPFAVGLLPEVLEKEPNDDPATAQVIDPPARVVNGRLAKAGEVDCYAVKLTKGQTLVASVDANQTFKSPMDAIVQVVTTDGFVLDQNNDVHGLDPQIAFTAPRDGTFVVRVFAFPSMPDSTIRFSGGDAYVYRLTLTTGGFADYAWPLAVAREGPASVALVGWNIPEAARMLTVPKVAPGEDAPLFHPAVANPITVAVEPHPCWDAATLTGKPTPLAPPFTISGQLSKTGPRDRFPLAVKKGVALNIRVAAPSLGFPLSPVIQISDATGKVVARAEPAGLTDDSELTFTPPSDGPFTLEVRDLLQANVPRQCYRLTVQKTEPDFALTVPVDRLACTPDKPTEVVVTVVRKNGLTADIAITAEDLPPGVIADAFTAGKDAKTVTFRLKADKPFEPRTIRLVGRTKGSPETTRITTAALPDLDTTTKDLWLGPSSAEAAPKKKRK</sequence>
<dbReference type="RefSeq" id="WP_088252313.1">
    <property type="nucleotide sequence ID" value="NZ_NIDE01000001.1"/>
</dbReference>